<protein>
    <recommendedName>
        <fullName evidence="8">DNA gyrase subunit B</fullName>
        <ecNumber evidence="7">5.6.2.2</ecNumber>
    </recommendedName>
</protein>
<keyword evidence="10" id="KW-0067">ATP-binding</keyword>
<dbReference type="PRINTS" id="PR00418">
    <property type="entry name" value="TPI2FAMILY"/>
</dbReference>
<evidence type="ECO:0000313" key="15">
    <source>
        <dbReference type="EMBL" id="XBT18228.1"/>
    </source>
</evidence>
<dbReference type="GO" id="GO:0003677">
    <property type="term" value="F:DNA binding"/>
    <property type="evidence" value="ECO:0007669"/>
    <property type="project" value="UniProtKB-KW"/>
</dbReference>
<comment type="catalytic activity">
    <reaction evidence="1">
        <text>ATP-dependent breakage, passage and rejoining of double-stranded DNA.</text>
        <dbReference type="EC" id="5.6.2.2"/>
    </reaction>
</comment>
<dbReference type="AlphaFoldDB" id="A0AAU7QQN0"/>
<dbReference type="Gene3D" id="3.40.50.670">
    <property type="match status" value="1"/>
</dbReference>
<dbReference type="FunFam" id="3.40.50.670:FF:000001">
    <property type="entry name" value="DNA topoisomerase 2"/>
    <property type="match status" value="1"/>
</dbReference>
<gene>
    <name evidence="15" type="ORF">ABNO52_00330</name>
</gene>
<comment type="function">
    <text evidence="3">A type II topoisomerase that negatively supercoils closed circular double-stranded (ds) DNA in an ATP-dependent manner to modulate DNA topology and maintain chromosomes in an underwound state. Negative supercoiling favors strand separation, and DNA replication, transcription, recombination and repair, all of which involve strand separation. Also able to catalyze the interconversion of other topological isomers of dsDNA rings, including catenanes and knotted rings. Type II topoisomerases break and join 2 DNA strands simultaneously in an ATP-dependent manner.</text>
</comment>
<evidence type="ECO:0000256" key="10">
    <source>
        <dbReference type="ARBA" id="ARBA00022840"/>
    </source>
</evidence>
<accession>A0AAU7QQN0</accession>
<comment type="subcellular location">
    <subcellularLocation>
        <location evidence="4">Cytoplasm</location>
    </subcellularLocation>
</comment>
<dbReference type="EC" id="5.6.2.2" evidence="7"/>
<keyword evidence="9" id="KW-0547">Nucleotide-binding</keyword>
<dbReference type="Pfam" id="PF02518">
    <property type="entry name" value="HATPase_c"/>
    <property type="match status" value="1"/>
</dbReference>
<dbReference type="Pfam" id="PF01751">
    <property type="entry name" value="Toprim"/>
    <property type="match status" value="1"/>
</dbReference>
<dbReference type="InterPro" id="IPR014721">
    <property type="entry name" value="Ribsml_uS5_D2-typ_fold_subgr"/>
</dbReference>
<evidence type="ECO:0000256" key="1">
    <source>
        <dbReference type="ARBA" id="ARBA00000185"/>
    </source>
</evidence>
<dbReference type="InterPro" id="IPR036890">
    <property type="entry name" value="HATPase_C_sf"/>
</dbReference>
<keyword evidence="12" id="KW-0238">DNA-binding</keyword>
<evidence type="ECO:0000256" key="9">
    <source>
        <dbReference type="ARBA" id="ARBA00022741"/>
    </source>
</evidence>
<evidence type="ECO:0000256" key="12">
    <source>
        <dbReference type="ARBA" id="ARBA00023125"/>
    </source>
</evidence>
<keyword evidence="11" id="KW-0799">Topoisomerase</keyword>
<dbReference type="PANTHER" id="PTHR45866:SF1">
    <property type="entry name" value="DNA GYRASE SUBUNIT B, MITOCHONDRIAL"/>
    <property type="match status" value="1"/>
</dbReference>
<organism evidence="15">
    <name type="scientific">Candidatus Shikimatogenerans sp. Tser</name>
    <dbReference type="NCBI Taxonomy" id="3158568"/>
    <lineage>
        <taxon>Bacteria</taxon>
        <taxon>Pseudomonadati</taxon>
        <taxon>Bacteroidota</taxon>
        <taxon>Flavobacteriia</taxon>
        <taxon>Flavobacteriales</taxon>
        <taxon>Candidatus Shikimatogenerans</taxon>
    </lineage>
</organism>
<dbReference type="SMART" id="SM00433">
    <property type="entry name" value="TOP2c"/>
    <property type="match status" value="1"/>
</dbReference>
<evidence type="ECO:0000256" key="8">
    <source>
        <dbReference type="ARBA" id="ARBA00019166"/>
    </source>
</evidence>
<dbReference type="Pfam" id="PF00204">
    <property type="entry name" value="DNA_gyraseB"/>
    <property type="match status" value="1"/>
</dbReference>
<evidence type="ECO:0000256" key="3">
    <source>
        <dbReference type="ARBA" id="ARBA00001978"/>
    </source>
</evidence>
<evidence type="ECO:0000256" key="5">
    <source>
        <dbReference type="ARBA" id="ARBA00010708"/>
    </source>
</evidence>
<feature type="domain" description="Toprim" evidence="14">
    <location>
        <begin position="388"/>
        <end position="500"/>
    </location>
</feature>
<evidence type="ECO:0000256" key="7">
    <source>
        <dbReference type="ARBA" id="ARBA00012895"/>
    </source>
</evidence>
<dbReference type="InterPro" id="IPR013760">
    <property type="entry name" value="Topo_IIA-like_dom_sf"/>
</dbReference>
<dbReference type="InterPro" id="IPR020568">
    <property type="entry name" value="Ribosomal_Su5_D2-typ_SF"/>
</dbReference>
<name>A0AAU7QQN0_9FLAO</name>
<dbReference type="PROSITE" id="PS50880">
    <property type="entry name" value="TOPRIM"/>
    <property type="match status" value="1"/>
</dbReference>
<evidence type="ECO:0000256" key="2">
    <source>
        <dbReference type="ARBA" id="ARBA00001946"/>
    </source>
</evidence>
<dbReference type="InterPro" id="IPR003594">
    <property type="entry name" value="HATPase_dom"/>
</dbReference>
<evidence type="ECO:0000256" key="13">
    <source>
        <dbReference type="ARBA" id="ARBA00023235"/>
    </source>
</evidence>
<dbReference type="SUPFAM" id="SSF54211">
    <property type="entry name" value="Ribosomal protein S5 domain 2-like"/>
    <property type="match status" value="1"/>
</dbReference>
<evidence type="ECO:0000256" key="4">
    <source>
        <dbReference type="ARBA" id="ARBA00004496"/>
    </source>
</evidence>
<dbReference type="GO" id="GO:0003918">
    <property type="term" value="F:DNA topoisomerase type II (double strand cut, ATP-hydrolyzing) activity"/>
    <property type="evidence" value="ECO:0007669"/>
    <property type="project" value="UniProtKB-EC"/>
</dbReference>
<dbReference type="PROSITE" id="PS00177">
    <property type="entry name" value="TOPOISOMERASE_II"/>
    <property type="match status" value="1"/>
</dbReference>
<dbReference type="Gene3D" id="3.30.565.10">
    <property type="entry name" value="Histidine kinase-like ATPase, C-terminal domain"/>
    <property type="match status" value="1"/>
</dbReference>
<keyword evidence="13" id="KW-0413">Isomerase</keyword>
<dbReference type="GO" id="GO:0005524">
    <property type="term" value="F:ATP binding"/>
    <property type="evidence" value="ECO:0007669"/>
    <property type="project" value="UniProtKB-KW"/>
</dbReference>
<dbReference type="SUPFAM" id="SSF55874">
    <property type="entry name" value="ATPase domain of HSP90 chaperone/DNA topoisomerase II/histidine kinase"/>
    <property type="match status" value="1"/>
</dbReference>
<dbReference type="EMBL" id="CP157893">
    <property type="protein sequence ID" value="XBT18228.1"/>
    <property type="molecule type" value="Genomic_DNA"/>
</dbReference>
<dbReference type="InterPro" id="IPR001241">
    <property type="entry name" value="Topo_IIA"/>
</dbReference>
<dbReference type="SMART" id="SM00387">
    <property type="entry name" value="HATPase_c"/>
    <property type="match status" value="1"/>
</dbReference>
<proteinExistence type="inferred from homology"/>
<comment type="cofactor">
    <cofactor evidence="2">
        <name>Mg(2+)</name>
        <dbReference type="ChEBI" id="CHEBI:18420"/>
    </cofactor>
</comment>
<dbReference type="GO" id="GO:0006265">
    <property type="term" value="P:DNA topological change"/>
    <property type="evidence" value="ECO:0007669"/>
    <property type="project" value="InterPro"/>
</dbReference>
<evidence type="ECO:0000256" key="11">
    <source>
        <dbReference type="ARBA" id="ARBA00023029"/>
    </source>
</evidence>
<reference evidence="15" key="1">
    <citation type="submission" date="2024-06" db="EMBL/GenBank/DDBJ databases">
        <title>Diversity, functionality, and evolutionary history of bacterial symbionts in false click beetles (Coleoptera, Throscidae).</title>
        <authorList>
            <person name="Wierz J.C."/>
            <person name="Malm H."/>
            <person name="Kaltenpoth M."/>
            <person name="Engl T."/>
        </authorList>
    </citation>
    <scope>NUCLEOTIDE SEQUENCE</scope>
    <source>
        <strain evidence="15">Tser</strain>
    </source>
</reference>
<evidence type="ECO:0000256" key="6">
    <source>
        <dbReference type="ARBA" id="ARBA00011234"/>
    </source>
</evidence>
<dbReference type="Gene3D" id="3.30.230.10">
    <property type="match status" value="1"/>
</dbReference>
<dbReference type="InterPro" id="IPR018522">
    <property type="entry name" value="TopoIIA_CS"/>
</dbReference>
<dbReference type="GO" id="GO:0005737">
    <property type="term" value="C:cytoplasm"/>
    <property type="evidence" value="ECO:0007669"/>
    <property type="project" value="UniProtKB-SubCell"/>
</dbReference>
<dbReference type="InterPro" id="IPR013506">
    <property type="entry name" value="Topo_IIA_bsu_dom2"/>
</dbReference>
<dbReference type="InterPro" id="IPR013759">
    <property type="entry name" value="Topo_IIA_B_C"/>
</dbReference>
<sequence length="516" mass="61438">MYIGNTNKEGLHHLIHEIINNSIDEHTSGFGKKIKIYIYKNKYIKIIDEGRGIPVDYNNKYKKFTLELILTKLGTGGKFDNKSYKMSGGLHGVGLSCVNALSKKIIIKIYKNKYIYKQIYKKGIKYTNLKVYKNIKKKRGTYILFKPDKKIFKKIYYNKKYIKNYIKELSLLNNKLIFIYNNKKFYNNKGIKKYFLLKNKNKILNNKYIYIKYLKKNIFIETIFSYKKKFKNNFISYVNNIKTIEGGTHVLGFKKGIYKTFNKYLNHKKYLMFKNKKIKITNKYYLLGIFSIINIKINNPKFEGQTKNKLTNIKIINIIKEVIYNKFTIFLNKNTKYTKSIFNKFYLYNKYIKEIKKSKDLIYKKKQFLNNNLPIKLSDCLFNKKYKSELYLVEGDSAGGTAKQGRNREFQAILPLKGKIINSEKSIQNKVLDNQEIKNIFLSLGIFYKKKKINISKIRYKKIIIMTDADVDGKHITTLILTFFIKYLKKIIKKKLLYIVYPPLYLLKYKNKKIYI</sequence>
<comment type="similarity">
    <text evidence="5">Belongs to the type II topoisomerase GyrB family.</text>
</comment>
<dbReference type="PANTHER" id="PTHR45866">
    <property type="entry name" value="DNA GYRASE/TOPOISOMERASE SUBUNIT B"/>
    <property type="match status" value="1"/>
</dbReference>
<evidence type="ECO:0000259" key="14">
    <source>
        <dbReference type="PROSITE" id="PS50880"/>
    </source>
</evidence>
<dbReference type="InterPro" id="IPR006171">
    <property type="entry name" value="TOPRIM_dom"/>
</dbReference>
<comment type="subunit">
    <text evidence="6">Heterotetramer, composed of two GyrA and two GyrB chains. In the heterotetramer, GyrA contains the active site tyrosine that forms a transient covalent intermediate with DNA, while GyrB binds cofactors and catalyzes ATP hydrolysis.</text>
</comment>
<dbReference type="SUPFAM" id="SSF56719">
    <property type="entry name" value="Type II DNA topoisomerase"/>
    <property type="match status" value="1"/>
</dbReference>